<dbReference type="PIRSF" id="PIRSF005211">
    <property type="entry name" value="Ab_hydro_YheT"/>
    <property type="match status" value="1"/>
</dbReference>
<dbReference type="Pfam" id="PF00561">
    <property type="entry name" value="Abhydrolase_1"/>
    <property type="match status" value="1"/>
</dbReference>
<protein>
    <recommendedName>
        <fullName evidence="3">AB hydrolase-1 domain-containing protein</fullName>
    </recommendedName>
</protein>
<dbReference type="GO" id="GO:0047372">
    <property type="term" value="F:monoacylglycerol lipase activity"/>
    <property type="evidence" value="ECO:0007669"/>
    <property type="project" value="TreeGrafter"/>
</dbReference>
<dbReference type="InterPro" id="IPR012020">
    <property type="entry name" value="ABHD4"/>
</dbReference>
<sequence length="358" mass="39800">MAVFMFSASTCLATNDFKAPIWQVGGHLQTIIPSLFPQTAKQSYVRERWELSDGDFVDVDWTESPEHLDNTQNKPVLVLFHGLEGSSQSHYARMIMSSARQRGWLGLVVHFRGCSGEPNRLPRVYYAGDAEEINTFISIIHQKLPESAIYAAGVSLGGNALLKWLGQYPNEARRLVKAAAAISAPIDLKQTAQSLDTGINYMLYSKHFVATMKPKALQMAERFPDHLDAKRIQSVSTVQEMDNAVTSVLFGTKSADEYYDVNASKPWLPAIQTETLILNAKNDPFVPFESLPSEAEVSSTVHLDYQAEGGHAGFYGRGDKASPWLAGRIFSFFDSIEQLQLDAIVDPLIHFHPASLYQ</sequence>
<comment type="similarity">
    <text evidence="1">Belongs to the AB hydrolase superfamily. AB hydrolase 4 family.</text>
</comment>
<evidence type="ECO:0000259" key="3">
    <source>
        <dbReference type="Pfam" id="PF00561"/>
    </source>
</evidence>
<feature type="active site" description="Charge relay system" evidence="2">
    <location>
        <position position="311"/>
    </location>
</feature>
<feature type="domain" description="AB hydrolase-1" evidence="3">
    <location>
        <begin position="75"/>
        <end position="292"/>
    </location>
</feature>
<dbReference type="OMA" id="LDWHGPH"/>
<dbReference type="HOGENOM" id="CLU_032487_0_0_1"/>
<feature type="active site" description="Charge relay system" evidence="2">
    <location>
        <position position="283"/>
    </location>
</feature>
<dbReference type="SUPFAM" id="SSF53474">
    <property type="entry name" value="alpha/beta-Hydrolases"/>
    <property type="match status" value="1"/>
</dbReference>
<dbReference type="AlphaFoldDB" id="M4C644"/>
<reference evidence="5" key="1">
    <citation type="journal article" date="2010" name="Science">
        <title>Signatures of adaptation to obligate biotrophy in the Hyaloperonospora arabidopsidis genome.</title>
        <authorList>
            <person name="Baxter L."/>
            <person name="Tripathy S."/>
            <person name="Ishaque N."/>
            <person name="Boot N."/>
            <person name="Cabral A."/>
            <person name="Kemen E."/>
            <person name="Thines M."/>
            <person name="Ah-Fong A."/>
            <person name="Anderson R."/>
            <person name="Badejoko W."/>
            <person name="Bittner-Eddy P."/>
            <person name="Boore J.L."/>
            <person name="Chibucos M.C."/>
            <person name="Coates M."/>
            <person name="Dehal P."/>
            <person name="Delehaunty K."/>
            <person name="Dong S."/>
            <person name="Downton P."/>
            <person name="Dumas B."/>
            <person name="Fabro G."/>
            <person name="Fronick C."/>
            <person name="Fuerstenberg S.I."/>
            <person name="Fulton L."/>
            <person name="Gaulin E."/>
            <person name="Govers F."/>
            <person name="Hughes L."/>
            <person name="Humphray S."/>
            <person name="Jiang R.H."/>
            <person name="Judelson H."/>
            <person name="Kamoun S."/>
            <person name="Kyung K."/>
            <person name="Meijer H."/>
            <person name="Minx P."/>
            <person name="Morris P."/>
            <person name="Nelson J."/>
            <person name="Phuntumart V."/>
            <person name="Qutob D."/>
            <person name="Rehmany A."/>
            <person name="Rougon-Cardoso A."/>
            <person name="Ryden P."/>
            <person name="Torto-Alalibo T."/>
            <person name="Studholme D."/>
            <person name="Wang Y."/>
            <person name="Win J."/>
            <person name="Wood J."/>
            <person name="Clifton S.W."/>
            <person name="Rogers J."/>
            <person name="Van den Ackerveken G."/>
            <person name="Jones J.D."/>
            <person name="McDowell J.M."/>
            <person name="Beynon J."/>
            <person name="Tyler B.M."/>
        </authorList>
    </citation>
    <scope>NUCLEOTIDE SEQUENCE [LARGE SCALE GENOMIC DNA]</scope>
    <source>
        <strain evidence="5">Emoy2</strain>
    </source>
</reference>
<dbReference type="GO" id="GO:0034338">
    <property type="term" value="F:short-chain carboxylesterase activity"/>
    <property type="evidence" value="ECO:0007669"/>
    <property type="project" value="TreeGrafter"/>
</dbReference>
<dbReference type="Proteomes" id="UP000011713">
    <property type="component" value="Unassembled WGS sequence"/>
</dbReference>
<dbReference type="eggNOG" id="KOG1838">
    <property type="taxonomic scope" value="Eukaryota"/>
</dbReference>
<dbReference type="EMBL" id="JH598669">
    <property type="status" value="NOT_ANNOTATED_CDS"/>
    <property type="molecule type" value="Genomic_DNA"/>
</dbReference>
<evidence type="ECO:0000313" key="5">
    <source>
        <dbReference type="Proteomes" id="UP000011713"/>
    </source>
</evidence>
<dbReference type="VEuPathDB" id="FungiDB:HpaG814574"/>
<dbReference type="InterPro" id="IPR000073">
    <property type="entry name" value="AB_hydrolase_1"/>
</dbReference>
<organism evidence="4 5">
    <name type="scientific">Hyaloperonospora arabidopsidis (strain Emoy2)</name>
    <name type="common">Downy mildew agent</name>
    <name type="synonym">Peronospora arabidopsidis</name>
    <dbReference type="NCBI Taxonomy" id="559515"/>
    <lineage>
        <taxon>Eukaryota</taxon>
        <taxon>Sar</taxon>
        <taxon>Stramenopiles</taxon>
        <taxon>Oomycota</taxon>
        <taxon>Peronosporomycetes</taxon>
        <taxon>Peronosporales</taxon>
        <taxon>Peronosporaceae</taxon>
        <taxon>Hyaloperonospora</taxon>
    </lineage>
</organism>
<dbReference type="PANTHER" id="PTHR10794:SF94">
    <property type="entry name" value="ESTERASE YHET-RELATED"/>
    <property type="match status" value="1"/>
</dbReference>
<evidence type="ECO:0000256" key="1">
    <source>
        <dbReference type="ARBA" id="ARBA00010884"/>
    </source>
</evidence>
<dbReference type="STRING" id="559515.M4C644"/>
<evidence type="ECO:0000256" key="2">
    <source>
        <dbReference type="PIRSR" id="PIRSR005211-1"/>
    </source>
</evidence>
<dbReference type="InterPro" id="IPR029058">
    <property type="entry name" value="AB_hydrolase_fold"/>
</dbReference>
<reference evidence="4" key="2">
    <citation type="submission" date="2015-06" db="UniProtKB">
        <authorList>
            <consortium name="EnsemblProtists"/>
        </authorList>
    </citation>
    <scope>IDENTIFICATION</scope>
    <source>
        <strain evidence="4">Emoy2</strain>
    </source>
</reference>
<dbReference type="Gene3D" id="3.40.50.1820">
    <property type="entry name" value="alpha/beta hydrolase"/>
    <property type="match status" value="1"/>
</dbReference>
<name>M4C644_HYAAE</name>
<dbReference type="PANTHER" id="PTHR10794">
    <property type="entry name" value="ABHYDROLASE DOMAIN-CONTAINING PROTEIN"/>
    <property type="match status" value="1"/>
</dbReference>
<feature type="active site" description="Charge relay system" evidence="2">
    <location>
        <position position="155"/>
    </location>
</feature>
<accession>M4C644</accession>
<dbReference type="EnsemblProtists" id="HpaT814574">
    <property type="protein sequence ID" value="HpaP814574"/>
    <property type="gene ID" value="HpaG814574"/>
</dbReference>
<dbReference type="InParanoid" id="M4C644"/>
<evidence type="ECO:0000313" key="4">
    <source>
        <dbReference type="EnsemblProtists" id="HpaP814574"/>
    </source>
</evidence>
<proteinExistence type="inferred from homology"/>
<dbReference type="InterPro" id="IPR050960">
    <property type="entry name" value="AB_hydrolase_4_sf"/>
</dbReference>
<keyword evidence="5" id="KW-1185">Reference proteome</keyword>